<evidence type="ECO:0000313" key="3">
    <source>
        <dbReference type="Proteomes" id="UP000182840"/>
    </source>
</evidence>
<dbReference type="Pfam" id="PF19489">
    <property type="entry name" value="SLT_4"/>
    <property type="match status" value="1"/>
</dbReference>
<feature type="domain" description="Transglycosylase SLT" evidence="1">
    <location>
        <begin position="10"/>
        <end position="195"/>
    </location>
</feature>
<keyword evidence="3" id="KW-1185">Reference proteome</keyword>
<dbReference type="KEGG" id="meso:BSQ44_17890"/>
<dbReference type="InterPro" id="IPR023346">
    <property type="entry name" value="Lysozyme-like_dom_sf"/>
</dbReference>
<name>A0A1L3SUJ7_9HYPH</name>
<accession>A0A1L3SUJ7</accession>
<organism evidence="2 3">
    <name type="scientific">Aquibium oceanicum</name>
    <dbReference type="NCBI Taxonomy" id="1670800"/>
    <lineage>
        <taxon>Bacteria</taxon>
        <taxon>Pseudomonadati</taxon>
        <taxon>Pseudomonadota</taxon>
        <taxon>Alphaproteobacteria</taxon>
        <taxon>Hyphomicrobiales</taxon>
        <taxon>Phyllobacteriaceae</taxon>
        <taxon>Aquibium</taxon>
    </lineage>
</organism>
<evidence type="ECO:0000259" key="1">
    <source>
        <dbReference type="Pfam" id="PF19489"/>
    </source>
</evidence>
<sequence length="197" mass="22429">MYASVFNRVVAIALVASLVGCASAPRHINDVCAVFDQRDGWFNNWHREARKTERKYGIPVPVLMATLRKESGFKQHARPPRTKLFGFIPWKRQSSAYGYSQALDGTWSQYRRESGNITARRSSFSDAVDFVGWYHSKTADTLGVSKNDAYNLYLAYYFGWGGYKNGSWRSNSGVQRYARDTDKMARTYAAQMQKCGS</sequence>
<dbReference type="EMBL" id="CP018171">
    <property type="protein sequence ID" value="APH73031.1"/>
    <property type="molecule type" value="Genomic_DNA"/>
</dbReference>
<dbReference type="InterPro" id="IPR045795">
    <property type="entry name" value="SLT_4"/>
</dbReference>
<proteinExistence type="predicted"/>
<protein>
    <recommendedName>
        <fullName evidence="1">Transglycosylase SLT domain-containing protein</fullName>
    </recommendedName>
</protein>
<dbReference type="CDD" id="cd00442">
    <property type="entry name" value="Lyz-like"/>
    <property type="match status" value="1"/>
</dbReference>
<dbReference type="AlphaFoldDB" id="A0A1L3SUJ7"/>
<gene>
    <name evidence="2" type="ORF">BSQ44_17890</name>
</gene>
<evidence type="ECO:0000313" key="2">
    <source>
        <dbReference type="EMBL" id="APH73031.1"/>
    </source>
</evidence>
<dbReference type="Proteomes" id="UP000182840">
    <property type="component" value="Chromosome"/>
</dbReference>
<dbReference type="SUPFAM" id="SSF53955">
    <property type="entry name" value="Lysozyme-like"/>
    <property type="match status" value="1"/>
</dbReference>
<dbReference type="Gene3D" id="1.10.530.10">
    <property type="match status" value="1"/>
</dbReference>
<dbReference type="RefSeq" id="WP_072606502.1">
    <property type="nucleotide sequence ID" value="NZ_CP018171.1"/>
</dbReference>
<dbReference type="OrthoDB" id="9789144at2"/>
<reference evidence="3" key="1">
    <citation type="submission" date="2016-11" db="EMBL/GenBank/DDBJ databases">
        <title>Mesorhizobium oceanicum sp. nov., isolated from deep seawater in South China Sea.</title>
        <authorList>
            <person name="Fu G.-Y."/>
        </authorList>
    </citation>
    <scope>NUCLEOTIDE SEQUENCE [LARGE SCALE GENOMIC DNA]</scope>
    <source>
        <strain evidence="3">B7</strain>
    </source>
</reference>